<comment type="caution">
    <text evidence="1">The sequence shown here is derived from an EMBL/GenBank/DDBJ whole genome shotgun (WGS) entry which is preliminary data.</text>
</comment>
<reference evidence="1" key="1">
    <citation type="journal article" date="2020" name="Stud. Mycol.">
        <title>101 Dothideomycetes genomes: a test case for predicting lifestyles and emergence of pathogens.</title>
        <authorList>
            <person name="Haridas S."/>
            <person name="Albert R."/>
            <person name="Binder M."/>
            <person name="Bloem J."/>
            <person name="Labutti K."/>
            <person name="Salamov A."/>
            <person name="Andreopoulos B."/>
            <person name="Baker S."/>
            <person name="Barry K."/>
            <person name="Bills G."/>
            <person name="Bluhm B."/>
            <person name="Cannon C."/>
            <person name="Castanera R."/>
            <person name="Culley D."/>
            <person name="Daum C."/>
            <person name="Ezra D."/>
            <person name="Gonzalez J."/>
            <person name="Henrissat B."/>
            <person name="Kuo A."/>
            <person name="Liang C."/>
            <person name="Lipzen A."/>
            <person name="Lutzoni F."/>
            <person name="Magnuson J."/>
            <person name="Mondo S."/>
            <person name="Nolan M."/>
            <person name="Ohm R."/>
            <person name="Pangilinan J."/>
            <person name="Park H.-J."/>
            <person name="Ramirez L."/>
            <person name="Alfaro M."/>
            <person name="Sun H."/>
            <person name="Tritt A."/>
            <person name="Yoshinaga Y."/>
            <person name="Zwiers L.-H."/>
            <person name="Turgeon B."/>
            <person name="Goodwin S."/>
            <person name="Spatafora J."/>
            <person name="Crous P."/>
            <person name="Grigoriev I."/>
        </authorList>
    </citation>
    <scope>NUCLEOTIDE SEQUENCE</scope>
    <source>
        <strain evidence="1">ATCC 200398</strain>
    </source>
</reference>
<organism evidence="1 2">
    <name type="scientific">Lindgomyces ingoldianus</name>
    <dbReference type="NCBI Taxonomy" id="673940"/>
    <lineage>
        <taxon>Eukaryota</taxon>
        <taxon>Fungi</taxon>
        <taxon>Dikarya</taxon>
        <taxon>Ascomycota</taxon>
        <taxon>Pezizomycotina</taxon>
        <taxon>Dothideomycetes</taxon>
        <taxon>Pleosporomycetidae</taxon>
        <taxon>Pleosporales</taxon>
        <taxon>Lindgomycetaceae</taxon>
        <taxon>Lindgomyces</taxon>
    </lineage>
</organism>
<protein>
    <submittedName>
        <fullName evidence="1">Uncharacterized protein</fullName>
    </submittedName>
</protein>
<gene>
    <name evidence="1" type="ORF">BDR25DRAFT_298639</name>
</gene>
<proteinExistence type="predicted"/>
<dbReference type="Proteomes" id="UP000799755">
    <property type="component" value="Unassembled WGS sequence"/>
</dbReference>
<accession>A0ACB6QAD3</accession>
<name>A0ACB6QAD3_9PLEO</name>
<evidence type="ECO:0000313" key="2">
    <source>
        <dbReference type="Proteomes" id="UP000799755"/>
    </source>
</evidence>
<evidence type="ECO:0000313" key="1">
    <source>
        <dbReference type="EMBL" id="KAF2463101.1"/>
    </source>
</evidence>
<keyword evidence="2" id="KW-1185">Reference proteome</keyword>
<dbReference type="EMBL" id="MU003554">
    <property type="protein sequence ID" value="KAF2463101.1"/>
    <property type="molecule type" value="Genomic_DNA"/>
</dbReference>
<sequence length="476" mass="52726">MVEHPDNANLPVVNRAETVLGCTISFLIVACLAVSLRLYIRFRERLWGWDDLFVLFAGLSTIAGSCIVCLMPDSGMGKHIWTLDNGHLEEYFKWVWSSNVTYTSSTTFIKLAILFQYLRLFDMQSTIARRLSKCMIVFISCWGITFFCLALFSCIPIKKNWDFRIPGKCVAWGSKDGDVLFASFAAHSASNMLLDILCLILPVPFLKSLRMKGRTRMGLWGLFTMGSIVAILSVARMFVLSISRAGTVPVFDPTFAAPAVFVFSVLEVNIAILCASIPTFWPFVTSLAANKILVVNEIEVRTDRRESTAFVENRHSNSGFVGIPELEQSGGRVSRMSIVMGGKGGMERSTSRSAKLHKHKPSKASSHSTAAIELGRRMSQESDRNLARQTSGTSLSSSPGHDGVMEPTRSASLGSQNQGHGQGGERHYQDRYLQEWAFPDFDKQGASGGRGNTYANMTTTVERAQIPYDHIKALEK</sequence>